<dbReference type="InterPro" id="IPR000045">
    <property type="entry name" value="Prepilin_IV_endopep_pep"/>
</dbReference>
<evidence type="ECO:0000259" key="3">
    <source>
        <dbReference type="Pfam" id="PF01478"/>
    </source>
</evidence>
<feature type="transmembrane region" description="Helical" evidence="2">
    <location>
        <begin position="36"/>
        <end position="61"/>
    </location>
</feature>
<feature type="transmembrane region" description="Helical" evidence="2">
    <location>
        <begin position="6"/>
        <end position="24"/>
    </location>
</feature>
<accession>A0AAU4K3D6</accession>
<dbReference type="EMBL" id="CP108021">
    <property type="protein sequence ID" value="WUM20591.1"/>
    <property type="molecule type" value="Genomic_DNA"/>
</dbReference>
<dbReference type="GO" id="GO:0006465">
    <property type="term" value="P:signal peptide processing"/>
    <property type="evidence" value="ECO:0007669"/>
    <property type="project" value="TreeGrafter"/>
</dbReference>
<dbReference type="Proteomes" id="UP001432128">
    <property type="component" value="Chromosome"/>
</dbReference>
<dbReference type="GO" id="GO:0005886">
    <property type="term" value="C:plasma membrane"/>
    <property type="evidence" value="ECO:0007669"/>
    <property type="project" value="TreeGrafter"/>
</dbReference>
<organism evidence="4 5">
    <name type="scientific">Williamsia herbipolensis</name>
    <dbReference type="NCBI Taxonomy" id="1603258"/>
    <lineage>
        <taxon>Bacteria</taxon>
        <taxon>Bacillati</taxon>
        <taxon>Actinomycetota</taxon>
        <taxon>Actinomycetes</taxon>
        <taxon>Mycobacteriales</taxon>
        <taxon>Nocardiaceae</taxon>
        <taxon>Williamsia</taxon>
    </lineage>
</organism>
<dbReference type="RefSeq" id="WP_328857859.1">
    <property type="nucleotide sequence ID" value="NZ_CP108021.1"/>
</dbReference>
<keyword evidence="2" id="KW-0472">Membrane</keyword>
<dbReference type="PANTHER" id="PTHR30487">
    <property type="entry name" value="TYPE 4 PREPILIN-LIKE PROTEINS LEADER PEPTIDE-PROCESSING ENZYME"/>
    <property type="match status" value="1"/>
</dbReference>
<dbReference type="Gene3D" id="1.20.120.1220">
    <property type="match status" value="1"/>
</dbReference>
<gene>
    <name evidence="4" type="ORF">OG579_01770</name>
</gene>
<proteinExistence type="inferred from homology"/>
<dbReference type="PANTHER" id="PTHR30487:SF0">
    <property type="entry name" value="PREPILIN LEADER PEPTIDASE_N-METHYLTRANSFERASE-RELATED"/>
    <property type="match status" value="1"/>
</dbReference>
<evidence type="ECO:0000313" key="5">
    <source>
        <dbReference type="Proteomes" id="UP001432128"/>
    </source>
</evidence>
<evidence type="ECO:0000313" key="4">
    <source>
        <dbReference type="EMBL" id="WUM20591.1"/>
    </source>
</evidence>
<keyword evidence="2" id="KW-0812">Transmembrane</keyword>
<dbReference type="InterPro" id="IPR050882">
    <property type="entry name" value="Prepilin_peptidase/N-MTase"/>
</dbReference>
<dbReference type="KEGG" id="whr:OG579_01770"/>
<evidence type="ECO:0000256" key="1">
    <source>
        <dbReference type="ARBA" id="ARBA00005801"/>
    </source>
</evidence>
<sequence length="146" mass="14068">MITTSAVCAVTLLVVPAWLMVLTGHDLRSRTLPNRLTVPAVIAATAAATCHGGVALSVLALSVPYLLTCLAGGCGGGDVKLAAALGGLVADPGRSLVVVVAASLLSLAAAGVIAVRGRGSDGRAPRPHGPALVAAALIAGGLPPAG</sequence>
<dbReference type="AlphaFoldDB" id="A0AAU4K3D6"/>
<feature type="domain" description="Prepilin type IV endopeptidase peptidase" evidence="3">
    <location>
        <begin position="13"/>
        <end position="108"/>
    </location>
</feature>
<reference evidence="4 5" key="1">
    <citation type="submission" date="2022-10" db="EMBL/GenBank/DDBJ databases">
        <title>The complete genomes of actinobacterial strains from the NBC collection.</title>
        <authorList>
            <person name="Joergensen T.S."/>
            <person name="Alvarez Arevalo M."/>
            <person name="Sterndorff E.B."/>
            <person name="Faurdal D."/>
            <person name="Vuksanovic O."/>
            <person name="Mourched A.-S."/>
            <person name="Charusanti P."/>
            <person name="Shaw S."/>
            <person name="Blin K."/>
            <person name="Weber T."/>
        </authorList>
    </citation>
    <scope>NUCLEOTIDE SEQUENCE [LARGE SCALE GENOMIC DNA]</scope>
    <source>
        <strain evidence="4 5">NBC_00319</strain>
    </source>
</reference>
<keyword evidence="2" id="KW-1133">Transmembrane helix</keyword>
<dbReference type="GO" id="GO:0004190">
    <property type="term" value="F:aspartic-type endopeptidase activity"/>
    <property type="evidence" value="ECO:0007669"/>
    <property type="project" value="InterPro"/>
</dbReference>
<evidence type="ECO:0000256" key="2">
    <source>
        <dbReference type="SAM" id="Phobius"/>
    </source>
</evidence>
<dbReference type="Pfam" id="PF01478">
    <property type="entry name" value="Peptidase_A24"/>
    <property type="match status" value="1"/>
</dbReference>
<comment type="similarity">
    <text evidence="1">Belongs to the peptidase A24 family.</text>
</comment>
<protein>
    <submittedName>
        <fullName evidence="4">A24 family peptidase</fullName>
    </submittedName>
</protein>
<name>A0AAU4K3D6_9NOCA</name>
<feature type="transmembrane region" description="Helical" evidence="2">
    <location>
        <begin position="95"/>
        <end position="115"/>
    </location>
</feature>
<keyword evidence="5" id="KW-1185">Reference proteome</keyword>